<dbReference type="GO" id="GO:0009982">
    <property type="term" value="F:pseudouridine synthase activity"/>
    <property type="evidence" value="ECO:0007669"/>
    <property type="project" value="InterPro"/>
</dbReference>
<evidence type="ECO:0000259" key="3">
    <source>
        <dbReference type="Pfam" id="PF00849"/>
    </source>
</evidence>
<dbReference type="Proteomes" id="UP000077363">
    <property type="component" value="Chromosome"/>
</dbReference>
<dbReference type="EMBL" id="CP011387">
    <property type="protein sequence ID" value="ANE45011.1"/>
    <property type="molecule type" value="Genomic_DNA"/>
</dbReference>
<name>A0A172TDD4_9DEIO</name>
<comment type="similarity">
    <text evidence="1 2">Belongs to the pseudouridine synthase RluA family.</text>
</comment>
<organism evidence="4 5">
    <name type="scientific">Deinococcus puniceus</name>
    <dbReference type="NCBI Taxonomy" id="1182568"/>
    <lineage>
        <taxon>Bacteria</taxon>
        <taxon>Thermotogati</taxon>
        <taxon>Deinococcota</taxon>
        <taxon>Deinococci</taxon>
        <taxon>Deinococcales</taxon>
        <taxon>Deinococcaceae</taxon>
        <taxon>Deinococcus</taxon>
    </lineage>
</organism>
<dbReference type="GO" id="GO:0000455">
    <property type="term" value="P:enzyme-directed rRNA pseudouridine synthesis"/>
    <property type="evidence" value="ECO:0007669"/>
    <property type="project" value="TreeGrafter"/>
</dbReference>
<feature type="domain" description="Pseudouridine synthase RsuA/RluA-like" evidence="3">
    <location>
        <begin position="105"/>
        <end position="251"/>
    </location>
</feature>
<gene>
    <name evidence="4" type="ORF">SU48_13460</name>
</gene>
<evidence type="ECO:0000313" key="5">
    <source>
        <dbReference type="Proteomes" id="UP000077363"/>
    </source>
</evidence>
<dbReference type="InterPro" id="IPR006145">
    <property type="entry name" value="PsdUridine_synth_RsuA/RluA"/>
</dbReference>
<evidence type="ECO:0000256" key="2">
    <source>
        <dbReference type="RuleBase" id="RU362028"/>
    </source>
</evidence>
<protein>
    <recommendedName>
        <fullName evidence="2">Pseudouridine synthase</fullName>
        <ecNumber evidence="2">5.4.99.-</ecNumber>
    </recommendedName>
</protein>
<reference evidence="4 5" key="1">
    <citation type="submission" date="2015-01" db="EMBL/GenBank/DDBJ databases">
        <title>Deinococcus puniceus/DY1/ whole genome sequencing.</title>
        <authorList>
            <person name="Kim M.K."/>
            <person name="Srinivasan S."/>
            <person name="Lee J.-J."/>
        </authorList>
    </citation>
    <scope>NUCLEOTIDE SEQUENCE [LARGE SCALE GENOMIC DNA]</scope>
    <source>
        <strain evidence="4 5">DY1</strain>
    </source>
</reference>
<dbReference type="PANTHER" id="PTHR21600:SF88">
    <property type="entry name" value="RNA PSEUDOURIDINE SYNTHASE 5"/>
    <property type="match status" value="1"/>
</dbReference>
<dbReference type="EC" id="5.4.99.-" evidence="2"/>
<dbReference type="GO" id="GO:0003723">
    <property type="term" value="F:RNA binding"/>
    <property type="evidence" value="ECO:0007669"/>
    <property type="project" value="InterPro"/>
</dbReference>
<comment type="function">
    <text evidence="2">Responsible for synthesis of pseudouridine from uracil.</text>
</comment>
<dbReference type="InterPro" id="IPR006225">
    <property type="entry name" value="PsdUridine_synth_RluC/D"/>
</dbReference>
<evidence type="ECO:0000256" key="1">
    <source>
        <dbReference type="ARBA" id="ARBA00010876"/>
    </source>
</evidence>
<evidence type="ECO:0000313" key="4">
    <source>
        <dbReference type="EMBL" id="ANE45011.1"/>
    </source>
</evidence>
<dbReference type="AlphaFoldDB" id="A0A172TDD4"/>
<dbReference type="PATRIC" id="fig|1182568.3.peg.2777"/>
<keyword evidence="2" id="KW-0413">Isomerase</keyword>
<dbReference type="PROSITE" id="PS01129">
    <property type="entry name" value="PSI_RLU"/>
    <property type="match status" value="1"/>
</dbReference>
<dbReference type="GO" id="GO:0140098">
    <property type="term" value="F:catalytic activity, acting on RNA"/>
    <property type="evidence" value="ECO:0007669"/>
    <property type="project" value="UniProtKB-ARBA"/>
</dbReference>
<dbReference type="OrthoDB" id="128480at2"/>
<dbReference type="InterPro" id="IPR020103">
    <property type="entry name" value="PsdUridine_synth_cat_dom_sf"/>
</dbReference>
<proteinExistence type="inferred from homology"/>
<keyword evidence="5" id="KW-1185">Reference proteome</keyword>
<dbReference type="InterPro" id="IPR006224">
    <property type="entry name" value="PsdUridine_synth_RluA-like_CS"/>
</dbReference>
<dbReference type="SUPFAM" id="SSF55120">
    <property type="entry name" value="Pseudouridine synthase"/>
    <property type="match status" value="1"/>
</dbReference>
<dbReference type="InterPro" id="IPR050188">
    <property type="entry name" value="RluA_PseudoU_synthase"/>
</dbReference>
<comment type="catalytic activity">
    <reaction evidence="2">
        <text>a uridine in RNA = a pseudouridine in RNA</text>
        <dbReference type="Rhea" id="RHEA:48348"/>
        <dbReference type="Rhea" id="RHEA-COMP:12068"/>
        <dbReference type="Rhea" id="RHEA-COMP:12069"/>
        <dbReference type="ChEBI" id="CHEBI:65314"/>
        <dbReference type="ChEBI" id="CHEBI:65315"/>
    </reaction>
</comment>
<dbReference type="Pfam" id="PF00849">
    <property type="entry name" value="PseudoU_synth_2"/>
    <property type="match status" value="1"/>
</dbReference>
<dbReference type="Gene3D" id="3.30.2350.10">
    <property type="entry name" value="Pseudouridine synthase"/>
    <property type="match status" value="1"/>
</dbReference>
<dbReference type="CDD" id="cd02869">
    <property type="entry name" value="PseudoU_synth_RluA_like"/>
    <property type="match status" value="1"/>
</dbReference>
<dbReference type="STRING" id="1182568.SU48_13460"/>
<dbReference type="KEGG" id="dpu:SU48_13460"/>
<dbReference type="PANTHER" id="PTHR21600">
    <property type="entry name" value="MITOCHONDRIAL RNA PSEUDOURIDINE SYNTHASE"/>
    <property type="match status" value="1"/>
</dbReference>
<dbReference type="NCBIfam" id="TIGR00005">
    <property type="entry name" value="rluA_subfam"/>
    <property type="match status" value="1"/>
</dbReference>
<sequence length="316" mass="34258">MLYPKPVPLPTFAPSILNSGYAYRDSIGAAGQGQTVLAFLTGRYRHSDAETWAARLAAGEVTLDGQISDGTERLRQGQTLIWQRPPWQEEPAPLGFDVLYEDESLLAVSKPSGLPTLPGGGFLEHTLLTQVRKRYPEATPLHRLGRGTSGLVLCSRTREAASGVLRGWREHEVQKTYRALASGRSPEDSYRISTPIGPVPHPVLGSVYAASATGKPSLSVARVLERREDSTLFEVDIHTGRPHQIRIHLASIGLPLVGDPLYGPDGLPLPYLPGLPGDLGYWLHSARLGLAHPVTGAWLELSAPAPVLLQSRRESS</sequence>
<accession>A0A172TDD4</accession>